<dbReference type="InParanoid" id="Q0ULJ9"/>
<protein>
    <submittedName>
        <fullName evidence="2">Uncharacterized protein</fullName>
    </submittedName>
</protein>
<organism evidence="2 3">
    <name type="scientific">Phaeosphaeria nodorum (strain SN15 / ATCC MYA-4574 / FGSC 10173)</name>
    <name type="common">Glume blotch fungus</name>
    <name type="synonym">Parastagonospora nodorum</name>
    <dbReference type="NCBI Taxonomy" id="321614"/>
    <lineage>
        <taxon>Eukaryota</taxon>
        <taxon>Fungi</taxon>
        <taxon>Dikarya</taxon>
        <taxon>Ascomycota</taxon>
        <taxon>Pezizomycotina</taxon>
        <taxon>Dothideomycetes</taxon>
        <taxon>Pleosporomycetidae</taxon>
        <taxon>Pleosporales</taxon>
        <taxon>Pleosporineae</taxon>
        <taxon>Phaeosphaeriaceae</taxon>
        <taxon>Parastagonospora</taxon>
    </lineage>
</organism>
<gene>
    <name evidence="2" type="ORF">SNOG_07365</name>
</gene>
<dbReference type="Proteomes" id="UP000001055">
    <property type="component" value="Unassembled WGS sequence"/>
</dbReference>
<dbReference type="EMBL" id="CH445335">
    <property type="protein sequence ID" value="EAT84831.1"/>
    <property type="molecule type" value="Genomic_DNA"/>
</dbReference>
<name>Q0ULJ9_PHANO</name>
<proteinExistence type="predicted"/>
<evidence type="ECO:0000313" key="2">
    <source>
        <dbReference type="EMBL" id="EAT84831.1"/>
    </source>
</evidence>
<feature type="region of interest" description="Disordered" evidence="1">
    <location>
        <begin position="1"/>
        <end position="21"/>
    </location>
</feature>
<evidence type="ECO:0000313" key="3">
    <source>
        <dbReference type="Proteomes" id="UP000001055"/>
    </source>
</evidence>
<dbReference type="RefSeq" id="XP_001797703.1">
    <property type="nucleotide sequence ID" value="XM_001797651.1"/>
</dbReference>
<dbReference type="GeneID" id="5974596"/>
<accession>Q0ULJ9</accession>
<sequence length="64" mass="6877">MANKTFAGAMQGPSGGETDTQAWCSRASHMFTCQRVDELCNQPTRAERAPAAPSLPQLLRQASP</sequence>
<dbReference type="AlphaFoldDB" id="Q0ULJ9"/>
<evidence type="ECO:0000256" key="1">
    <source>
        <dbReference type="SAM" id="MobiDB-lite"/>
    </source>
</evidence>
<feature type="region of interest" description="Disordered" evidence="1">
    <location>
        <begin position="44"/>
        <end position="64"/>
    </location>
</feature>
<dbReference type="KEGG" id="pno:SNOG_07365"/>
<reference evidence="3" key="1">
    <citation type="journal article" date="2007" name="Plant Cell">
        <title>Dothideomycete-plant interactions illuminated by genome sequencing and EST analysis of the wheat pathogen Stagonospora nodorum.</title>
        <authorList>
            <person name="Hane J.K."/>
            <person name="Lowe R.G."/>
            <person name="Solomon P.S."/>
            <person name="Tan K.C."/>
            <person name="Schoch C.L."/>
            <person name="Spatafora J.W."/>
            <person name="Crous P.W."/>
            <person name="Kodira C."/>
            <person name="Birren B.W."/>
            <person name="Galagan J.E."/>
            <person name="Torriani S.F."/>
            <person name="McDonald B.A."/>
            <person name="Oliver R.P."/>
        </authorList>
    </citation>
    <scope>NUCLEOTIDE SEQUENCE [LARGE SCALE GENOMIC DNA]</scope>
    <source>
        <strain evidence="3">SN15 / ATCC MYA-4574 / FGSC 10173</strain>
    </source>
</reference>